<evidence type="ECO:0000256" key="1">
    <source>
        <dbReference type="SAM" id="MobiDB-lite"/>
    </source>
</evidence>
<proteinExistence type="predicted"/>
<feature type="region of interest" description="Disordered" evidence="1">
    <location>
        <begin position="1"/>
        <end position="33"/>
    </location>
</feature>
<accession>A0A5B7J9V0</accession>
<dbReference type="AlphaFoldDB" id="A0A5B7J9V0"/>
<feature type="compositionally biased region" description="Polar residues" evidence="1">
    <location>
        <begin position="15"/>
        <end position="27"/>
    </location>
</feature>
<evidence type="ECO:0000313" key="2">
    <source>
        <dbReference type="EMBL" id="MPC90237.1"/>
    </source>
</evidence>
<sequence length="61" mass="6848">MATQETQDKKRNRKTYWTPTSGPAIQNSRKKYSRVTSPQLAAPSKPEMLLGGAIVRRCLPC</sequence>
<dbReference type="EMBL" id="VSRR010083716">
    <property type="protein sequence ID" value="MPC90237.1"/>
    <property type="molecule type" value="Genomic_DNA"/>
</dbReference>
<evidence type="ECO:0000313" key="3">
    <source>
        <dbReference type="Proteomes" id="UP000324222"/>
    </source>
</evidence>
<organism evidence="2 3">
    <name type="scientific">Portunus trituberculatus</name>
    <name type="common">Swimming crab</name>
    <name type="synonym">Neptunus trituberculatus</name>
    <dbReference type="NCBI Taxonomy" id="210409"/>
    <lineage>
        <taxon>Eukaryota</taxon>
        <taxon>Metazoa</taxon>
        <taxon>Ecdysozoa</taxon>
        <taxon>Arthropoda</taxon>
        <taxon>Crustacea</taxon>
        <taxon>Multicrustacea</taxon>
        <taxon>Malacostraca</taxon>
        <taxon>Eumalacostraca</taxon>
        <taxon>Eucarida</taxon>
        <taxon>Decapoda</taxon>
        <taxon>Pleocyemata</taxon>
        <taxon>Brachyura</taxon>
        <taxon>Eubrachyura</taxon>
        <taxon>Portunoidea</taxon>
        <taxon>Portunidae</taxon>
        <taxon>Portuninae</taxon>
        <taxon>Portunus</taxon>
    </lineage>
</organism>
<dbReference type="Proteomes" id="UP000324222">
    <property type="component" value="Unassembled WGS sequence"/>
</dbReference>
<keyword evidence="3" id="KW-1185">Reference proteome</keyword>
<comment type="caution">
    <text evidence="2">The sequence shown here is derived from an EMBL/GenBank/DDBJ whole genome shotgun (WGS) entry which is preliminary data.</text>
</comment>
<reference evidence="2 3" key="1">
    <citation type="submission" date="2019-05" db="EMBL/GenBank/DDBJ databases">
        <title>Another draft genome of Portunus trituberculatus and its Hox gene families provides insights of decapod evolution.</title>
        <authorList>
            <person name="Jeong J.-H."/>
            <person name="Song I."/>
            <person name="Kim S."/>
            <person name="Choi T."/>
            <person name="Kim D."/>
            <person name="Ryu S."/>
            <person name="Kim W."/>
        </authorList>
    </citation>
    <scope>NUCLEOTIDE SEQUENCE [LARGE SCALE GENOMIC DNA]</scope>
    <source>
        <tissue evidence="2">Muscle</tissue>
    </source>
</reference>
<protein>
    <submittedName>
        <fullName evidence="2">Uncharacterized protein</fullName>
    </submittedName>
</protein>
<name>A0A5B7J9V0_PORTR</name>
<gene>
    <name evidence="2" type="ORF">E2C01_085213</name>
</gene>